<dbReference type="GO" id="GO:0009898">
    <property type="term" value="C:cytoplasmic side of plasma membrane"/>
    <property type="evidence" value="ECO:0007669"/>
    <property type="project" value="TreeGrafter"/>
</dbReference>
<comment type="similarity">
    <text evidence="17 18">In the C-terminal section; belongs to the aldehyde dehydrogenase family.</text>
</comment>
<dbReference type="Proteomes" id="UP000663444">
    <property type="component" value="Chromosome"/>
</dbReference>
<evidence type="ECO:0000256" key="6">
    <source>
        <dbReference type="ARBA" id="ARBA00022827"/>
    </source>
</evidence>
<evidence type="ECO:0000256" key="10">
    <source>
        <dbReference type="ARBA" id="ARBA00023062"/>
    </source>
</evidence>
<dbReference type="InterPro" id="IPR016160">
    <property type="entry name" value="Ald_DH_CS_CYS"/>
</dbReference>
<evidence type="ECO:0000259" key="22">
    <source>
        <dbReference type="Pfam" id="PF14850"/>
    </source>
</evidence>
<dbReference type="PANTHER" id="PTHR42862:SF1">
    <property type="entry name" value="DELTA-1-PYRROLINE-5-CARBOXYLATE DEHYDROGENASE 2, ISOFORM A-RELATED"/>
    <property type="match status" value="1"/>
</dbReference>
<keyword evidence="9 18" id="KW-0520">NAD</keyword>
<dbReference type="CDD" id="cd07125">
    <property type="entry name" value="ALDH_PutA-P5CDH"/>
    <property type="match status" value="1"/>
</dbReference>
<feature type="domain" description="Proline dehydrogenase PutA" evidence="22">
    <location>
        <begin position="69"/>
        <end position="181"/>
    </location>
</feature>
<evidence type="ECO:0000256" key="13">
    <source>
        <dbReference type="ARBA" id="ARBA00023268"/>
    </source>
</evidence>
<evidence type="ECO:0000256" key="4">
    <source>
        <dbReference type="ARBA" id="ARBA00022491"/>
    </source>
</evidence>
<dbReference type="GO" id="GO:0003842">
    <property type="term" value="F:L-glutamate gamma-semialdehyde dehydrogenase activity"/>
    <property type="evidence" value="ECO:0007669"/>
    <property type="project" value="UniProtKB-UniRule"/>
</dbReference>
<dbReference type="InterPro" id="IPR024089">
    <property type="entry name" value="PRODH_PutA_dom_I/II"/>
</dbReference>
<dbReference type="FunFam" id="3.20.20.220:FF:000004">
    <property type="entry name" value="Bifunctional protein PutA"/>
    <property type="match status" value="1"/>
</dbReference>
<dbReference type="RefSeq" id="WP_203387707.1">
    <property type="nucleotide sequence ID" value="NZ_CP064781.1"/>
</dbReference>
<evidence type="ECO:0000256" key="17">
    <source>
        <dbReference type="ARBA" id="ARBA00060911"/>
    </source>
</evidence>
<reference evidence="24" key="1">
    <citation type="submission" date="2020-11" db="EMBL/GenBank/DDBJ databases">
        <title>Azospira restricta DSM 18626 genome sequence.</title>
        <authorList>
            <person name="Moe W.M."/>
        </authorList>
    </citation>
    <scope>NUCLEOTIDE SEQUENCE</scope>
    <source>
        <strain evidence="24">DSM 18626</strain>
    </source>
</reference>
<evidence type="ECO:0000256" key="19">
    <source>
        <dbReference type="PIRSR" id="PIRSR000197-1"/>
    </source>
</evidence>
<comment type="catalytic activity">
    <reaction evidence="15 18">
        <text>L-proline + a quinone = (S)-1-pyrroline-5-carboxylate + a quinol + H(+)</text>
        <dbReference type="Rhea" id="RHEA:23784"/>
        <dbReference type="ChEBI" id="CHEBI:15378"/>
        <dbReference type="ChEBI" id="CHEBI:17388"/>
        <dbReference type="ChEBI" id="CHEBI:24646"/>
        <dbReference type="ChEBI" id="CHEBI:60039"/>
        <dbReference type="ChEBI" id="CHEBI:132124"/>
        <dbReference type="EC" id="1.5.5.2"/>
    </reaction>
</comment>
<keyword evidence="6 18" id="KW-0274">FAD</keyword>
<sequence>MTEPLLPPATGSAALRAAIRAHHRADETTLVRELARRARFTPAEQYEILERARPLVEKVRSERTRTTGIDAFLNTYDLSSREGIVLMCMAEALLRIPDADTVDRLIRDKIGGTDWADRLGASHSLFVNASTWALMLTGRIISLGDEDKNPNGTLGKLVARVGEPVIRQATIAAMRILGRQFVMGRNIGEALERAQGAEARGYRHSYDMLGEAARTSQDALRYFESYSRAIEAIGAAANGQPPLLAPSISVKLSALHPRYEAPQHARVMRELLPAVKKLALLAKRRNIGFTIDAEEADRLEISLDLIEALALDPDLAGWNGLGLAVQAYMKRALPVLDWLADLAHRADRRLMVRLVKGAYWDAEVKLAQERGLDAYPVFTRKQSTDVSYLACARRLFADREAFYPAFATHNAHTLAAVARIAIAANAGTDWEYQRLHGMGEELYDQIVGDDRWGVACRVYAPVGSHEDLLAYLVRRLLENGANSSFVNRIADADLPVEALLVDPVEKVAGFDASGAGIPHPRIPLPRDLYRAAGDDRPNSEGRDMFDQPTIADFGTAIADSRRITYLAAPIVDGSPVDGAARPVRSPADGRDLIGNCVEATPADCARAMDSAARAFRRWDRTPASTRAAALDRAGRLLQDRMSELVALIVREGGRTQGDAVSEVREAIDFCHYYAKEARARFGAPIELPGPTGERNSLHLHGRGVFVCISPWNFPLAIFVGQIAAALAAGNSVVAKPAEQTPLVGAAAVRLLHEAGIPFDVLHFVPGDGRVGAALVEHRHCAGVAFTGSTEVARIIARTLAGKDGPIVPLIAETGGQNALIADSSALPEQLVRDVVASAFNSAGQRCSALRVLCVQADIADKVIEMLKGAMQELVIGDPADITTDVGPVIDHDARAVLEAHCRKLDGEAREIFRCALPEALAAQGSWFAPAAYEIAGIEVLEREVFGPVLHVVRWPADRLDELCDAIAATGYGLTLGIHSRIDETVAAITERLQVGNTYVNRNMIGAVVGVQPFGGEGLSGTGPKAGGPHYLLRFAAERTISIDTTAAGGNASLMSMDEGL</sequence>
<dbReference type="SUPFAM" id="SSF51730">
    <property type="entry name" value="FAD-linked oxidoreductase"/>
    <property type="match status" value="1"/>
</dbReference>
<keyword evidence="5 18" id="KW-0285">Flavoprotein</keyword>
<dbReference type="InterPro" id="IPR015590">
    <property type="entry name" value="Aldehyde_DH_dom"/>
</dbReference>
<keyword evidence="10 18" id="KW-0642">Proline metabolism</keyword>
<evidence type="ECO:0000259" key="20">
    <source>
        <dbReference type="Pfam" id="PF00171"/>
    </source>
</evidence>
<dbReference type="AlphaFoldDB" id="A0A974SPQ6"/>
<feature type="domain" description="Aldehyde dehydrogenase" evidence="20">
    <location>
        <begin position="581"/>
        <end position="1038"/>
    </location>
</feature>
<evidence type="ECO:0000313" key="24">
    <source>
        <dbReference type="EMBL" id="QRJ64168.1"/>
    </source>
</evidence>
<evidence type="ECO:0000256" key="7">
    <source>
        <dbReference type="ARBA" id="ARBA00023002"/>
    </source>
</evidence>
<evidence type="ECO:0000256" key="11">
    <source>
        <dbReference type="ARBA" id="ARBA00023125"/>
    </source>
</evidence>
<evidence type="ECO:0000256" key="15">
    <source>
        <dbReference type="ARBA" id="ARBA00048779"/>
    </source>
</evidence>
<dbReference type="InterPro" id="IPR016162">
    <property type="entry name" value="Ald_DH_N"/>
</dbReference>
<evidence type="ECO:0000256" key="18">
    <source>
        <dbReference type="PIRNR" id="PIRNR000197"/>
    </source>
</evidence>
<dbReference type="EC" id="1.2.1.88" evidence="18"/>
<comment type="similarity">
    <text evidence="16 18">In the N-terminal section; belongs to the proline dehydrogenase family.</text>
</comment>
<comment type="catalytic activity">
    <reaction evidence="14 18">
        <text>L-glutamate 5-semialdehyde + NAD(+) + H2O = L-glutamate + NADH + 2 H(+)</text>
        <dbReference type="Rhea" id="RHEA:30235"/>
        <dbReference type="ChEBI" id="CHEBI:15377"/>
        <dbReference type="ChEBI" id="CHEBI:15378"/>
        <dbReference type="ChEBI" id="CHEBI:29985"/>
        <dbReference type="ChEBI" id="CHEBI:57540"/>
        <dbReference type="ChEBI" id="CHEBI:57945"/>
        <dbReference type="ChEBI" id="CHEBI:58066"/>
        <dbReference type="EC" id="1.2.1.88"/>
    </reaction>
</comment>
<dbReference type="Gene3D" id="3.40.605.10">
    <property type="entry name" value="Aldehyde Dehydrogenase, Chain A, domain 1"/>
    <property type="match status" value="1"/>
</dbReference>
<dbReference type="GO" id="GO:0004657">
    <property type="term" value="F:proline dehydrogenase activity"/>
    <property type="evidence" value="ECO:0007669"/>
    <property type="project" value="UniProtKB-UniRule"/>
</dbReference>
<accession>A0A974SPQ6</accession>
<dbReference type="EMBL" id="CP064781">
    <property type="protein sequence ID" value="QRJ64168.1"/>
    <property type="molecule type" value="Genomic_DNA"/>
</dbReference>
<keyword evidence="8 18" id="KW-0805">Transcription regulation</keyword>
<evidence type="ECO:0000259" key="21">
    <source>
        <dbReference type="Pfam" id="PF01619"/>
    </source>
</evidence>
<evidence type="ECO:0000256" key="1">
    <source>
        <dbReference type="ARBA" id="ARBA00001974"/>
    </source>
</evidence>
<evidence type="ECO:0000256" key="12">
    <source>
        <dbReference type="ARBA" id="ARBA00023163"/>
    </source>
</evidence>
<keyword evidence="13" id="KW-0511">Multifunctional enzyme</keyword>
<keyword evidence="11 18" id="KW-0238">DNA-binding</keyword>
<dbReference type="Pfam" id="PF01619">
    <property type="entry name" value="Pro_dh"/>
    <property type="match status" value="1"/>
</dbReference>
<evidence type="ECO:0000256" key="3">
    <source>
        <dbReference type="ARBA" id="ARBA00004786"/>
    </source>
</evidence>
<organism evidence="24 25">
    <name type="scientific">Azospira restricta</name>
    <dbReference type="NCBI Taxonomy" id="404405"/>
    <lineage>
        <taxon>Bacteria</taxon>
        <taxon>Pseudomonadati</taxon>
        <taxon>Pseudomonadota</taxon>
        <taxon>Betaproteobacteria</taxon>
        <taxon>Rhodocyclales</taxon>
        <taxon>Rhodocyclaceae</taxon>
        <taxon>Azospira</taxon>
    </lineage>
</organism>
<dbReference type="Gene3D" id="1.20.5.460">
    <property type="entry name" value="Single helix bin"/>
    <property type="match status" value="1"/>
</dbReference>
<feature type="domain" description="Proline dehydrogenase" evidence="21">
    <location>
        <begin position="190"/>
        <end position="488"/>
    </location>
</feature>
<comment type="pathway">
    <text evidence="3 18">Amino-acid degradation; L-proline degradation into L-glutamate; L-glutamate from L-proline: step 2/2.</text>
</comment>
<gene>
    <name evidence="24" type="primary">putA</name>
    <name evidence="24" type="ORF">IWH25_02075</name>
</gene>
<comment type="cofactor">
    <cofactor evidence="1 18">
        <name>FAD</name>
        <dbReference type="ChEBI" id="CHEBI:57692"/>
    </cofactor>
</comment>
<evidence type="ECO:0000256" key="9">
    <source>
        <dbReference type="ARBA" id="ARBA00023027"/>
    </source>
</evidence>
<dbReference type="SUPFAM" id="SSF53720">
    <property type="entry name" value="ALDH-like"/>
    <property type="match status" value="1"/>
</dbReference>
<feature type="active site" evidence="19">
    <location>
        <position position="812"/>
    </location>
</feature>
<keyword evidence="25" id="KW-1185">Reference proteome</keyword>
<evidence type="ECO:0000256" key="5">
    <source>
        <dbReference type="ARBA" id="ARBA00022630"/>
    </source>
</evidence>
<dbReference type="FunFam" id="3.40.309.10:FF:000005">
    <property type="entry name" value="1-pyrroline-5-carboxylate dehydrogenase 1"/>
    <property type="match status" value="1"/>
</dbReference>
<dbReference type="InterPro" id="IPR024082">
    <property type="entry name" value="PRODH_PutA_dom_II"/>
</dbReference>
<dbReference type="EC" id="1.5.5.2" evidence="18"/>
<dbReference type="Pfam" id="PF00171">
    <property type="entry name" value="Aldedh"/>
    <property type="match status" value="1"/>
</dbReference>
<dbReference type="Gene3D" id="3.40.309.10">
    <property type="entry name" value="Aldehyde Dehydrogenase, Chain A, domain 2"/>
    <property type="match status" value="1"/>
</dbReference>
<dbReference type="GO" id="GO:0003677">
    <property type="term" value="F:DNA binding"/>
    <property type="evidence" value="ECO:0007669"/>
    <property type="project" value="UniProtKB-KW"/>
</dbReference>
<evidence type="ECO:0000259" key="23">
    <source>
        <dbReference type="Pfam" id="PF18327"/>
    </source>
</evidence>
<dbReference type="SUPFAM" id="SSF81935">
    <property type="entry name" value="N-terminal domain of bifunctional PutA protein"/>
    <property type="match status" value="1"/>
</dbReference>
<dbReference type="InterPro" id="IPR024090">
    <property type="entry name" value="PRODH_PutA_dom_I"/>
</dbReference>
<dbReference type="InterPro" id="IPR025703">
    <property type="entry name" value="Bifunct_PutA"/>
</dbReference>
<dbReference type="PANTHER" id="PTHR42862">
    <property type="entry name" value="DELTA-1-PYRROLINE-5-CARBOXYLATE DEHYDROGENASE 1, ISOFORM A-RELATED"/>
    <property type="match status" value="1"/>
</dbReference>
<dbReference type="GO" id="GO:0003700">
    <property type="term" value="F:DNA-binding transcription factor activity"/>
    <property type="evidence" value="ECO:0007669"/>
    <property type="project" value="InterPro"/>
</dbReference>
<dbReference type="PIRSF" id="PIRSF000197">
    <property type="entry name" value="Bifunct_PutA"/>
    <property type="match status" value="1"/>
</dbReference>
<dbReference type="NCBIfam" id="NF008869">
    <property type="entry name" value="PRK11904.1"/>
    <property type="match status" value="1"/>
</dbReference>
<dbReference type="NCBIfam" id="TIGR01238">
    <property type="entry name" value="D1pyr5carbox3"/>
    <property type="match status" value="1"/>
</dbReference>
<proteinExistence type="inferred from homology"/>
<feature type="active site" evidence="19">
    <location>
        <position position="846"/>
    </location>
</feature>
<dbReference type="InterPro" id="IPR050485">
    <property type="entry name" value="Proline_metab_enzyme"/>
</dbReference>
<keyword evidence="12 18" id="KW-0804">Transcription</keyword>
<dbReference type="Pfam" id="PF14850">
    <property type="entry name" value="Pro_dh-DNA_bdg"/>
    <property type="match status" value="1"/>
</dbReference>
<evidence type="ECO:0000256" key="8">
    <source>
        <dbReference type="ARBA" id="ARBA00023015"/>
    </source>
</evidence>
<dbReference type="Gene3D" id="1.20.5.550">
    <property type="entry name" value="Single Helix bin"/>
    <property type="match status" value="1"/>
</dbReference>
<dbReference type="Pfam" id="PF18327">
    <property type="entry name" value="PRODH"/>
    <property type="match status" value="1"/>
</dbReference>
<protein>
    <recommendedName>
        <fullName evidence="18">Bifunctional protein PutA</fullName>
    </recommendedName>
    <domain>
        <recommendedName>
            <fullName evidence="18">Proline dehydrogenase</fullName>
            <ecNumber evidence="18">1.5.5.2</ecNumber>
        </recommendedName>
        <alternativeName>
            <fullName evidence="18">Proline oxidase</fullName>
        </alternativeName>
    </domain>
    <domain>
        <recommendedName>
            <fullName evidence="18">Delta-1-pyrroline-5-carboxylate dehydrogenase</fullName>
            <shortName evidence="18">P5C dehydrogenase</shortName>
            <ecNumber evidence="18">1.2.1.88</ecNumber>
        </recommendedName>
        <alternativeName>
            <fullName evidence="18">L-glutamate gamma-semialdehyde dehydrogenase</fullName>
        </alternativeName>
    </domain>
</protein>
<evidence type="ECO:0000313" key="25">
    <source>
        <dbReference type="Proteomes" id="UP000663444"/>
    </source>
</evidence>
<evidence type="ECO:0000256" key="16">
    <source>
        <dbReference type="ARBA" id="ARBA00060889"/>
    </source>
</evidence>
<dbReference type="InterPro" id="IPR016163">
    <property type="entry name" value="Ald_DH_C"/>
</dbReference>
<dbReference type="KEGG" id="ares:IWH25_02075"/>
<dbReference type="PROSITE" id="PS00070">
    <property type="entry name" value="ALDEHYDE_DEHYDR_CYS"/>
    <property type="match status" value="1"/>
</dbReference>
<keyword evidence="7 18" id="KW-0560">Oxidoreductase</keyword>
<keyword evidence="4 18" id="KW-0678">Repressor</keyword>
<dbReference type="InterPro" id="IPR005933">
    <property type="entry name" value="PutA_C"/>
</dbReference>
<evidence type="ECO:0000256" key="2">
    <source>
        <dbReference type="ARBA" id="ARBA00004739"/>
    </source>
</evidence>
<dbReference type="InterPro" id="IPR016161">
    <property type="entry name" value="Ald_DH/histidinol_DH"/>
</dbReference>
<dbReference type="InterPro" id="IPR029041">
    <property type="entry name" value="FAD-linked_oxidoreductase-like"/>
</dbReference>
<dbReference type="GO" id="GO:0010133">
    <property type="term" value="P:L-proline catabolic process to L-glutamate"/>
    <property type="evidence" value="ECO:0007669"/>
    <property type="project" value="UniProtKB-UniRule"/>
</dbReference>
<dbReference type="InterPro" id="IPR002872">
    <property type="entry name" value="Proline_DH_dom"/>
</dbReference>
<evidence type="ECO:0000256" key="14">
    <source>
        <dbReference type="ARBA" id="ARBA00048142"/>
    </source>
</evidence>
<name>A0A974SPQ6_9RHOO</name>
<comment type="pathway">
    <text evidence="2 18">Amino-acid degradation; L-proline degradation into L-glutamate; L-glutamate from L-proline: step 1/2.</text>
</comment>
<dbReference type="Gene3D" id="3.20.20.220">
    <property type="match status" value="1"/>
</dbReference>
<comment type="function">
    <text evidence="18">Oxidizes proline to glutamate for use as a carbon and nitrogen source.</text>
</comment>
<feature type="domain" description="Proline utilization A proline dehydrogenase N-terminal" evidence="23">
    <location>
        <begin position="14"/>
        <end position="60"/>
    </location>
</feature>
<dbReference type="InterPro" id="IPR041349">
    <property type="entry name" value="PRODH"/>
</dbReference>